<dbReference type="Pfam" id="PF00625">
    <property type="entry name" value="Guanylate_kin"/>
    <property type="match status" value="1"/>
</dbReference>
<evidence type="ECO:0000256" key="13">
    <source>
        <dbReference type="HAMAP-Rule" id="MF_00328"/>
    </source>
</evidence>
<dbReference type="PROSITE" id="PS50052">
    <property type="entry name" value="GUANYLATE_KINASE_2"/>
    <property type="match status" value="1"/>
</dbReference>
<evidence type="ECO:0000313" key="16">
    <source>
        <dbReference type="Proteomes" id="UP000198577"/>
    </source>
</evidence>
<evidence type="ECO:0000256" key="12">
    <source>
        <dbReference type="ARBA" id="ARBA00048594"/>
    </source>
</evidence>
<evidence type="ECO:0000256" key="1">
    <source>
        <dbReference type="ARBA" id="ARBA00003531"/>
    </source>
</evidence>
<evidence type="ECO:0000256" key="10">
    <source>
        <dbReference type="ARBA" id="ARBA00022840"/>
    </source>
</evidence>
<evidence type="ECO:0000259" key="14">
    <source>
        <dbReference type="PROSITE" id="PS50052"/>
    </source>
</evidence>
<keyword evidence="7 13" id="KW-0808">Transferase</keyword>
<comment type="similarity">
    <text evidence="3 13">Belongs to the guanylate kinase family.</text>
</comment>
<sequence>MKFTMFNKGLLIVVSGPSGAGKGTICSAYIERNPHAILSVSVTTRKPRVGEKEGVNYFFRDRETFLRMVENGEFLEYAEVYGNYYGTPKKFVEEKLAAGRDVILEIDIQGALQVKERFPEAVFVFIIPPSMEELKRRIVKRGTEDAETIYRRFRSAYEELNYISRYNYVIINDTVESAVAKLEAIVLAEKCRVDRNKELYLELTGRG</sequence>
<dbReference type="GO" id="GO:0004385">
    <property type="term" value="F:GMP kinase activity"/>
    <property type="evidence" value="ECO:0007669"/>
    <property type="project" value="UniProtKB-UniRule"/>
</dbReference>
<dbReference type="InterPro" id="IPR008144">
    <property type="entry name" value="Guanylate_kin-like_dom"/>
</dbReference>
<dbReference type="InterPro" id="IPR017665">
    <property type="entry name" value="Guanylate_kinase"/>
</dbReference>
<dbReference type="EMBL" id="FOXR01000016">
    <property type="protein sequence ID" value="SFQ18230.1"/>
    <property type="molecule type" value="Genomic_DNA"/>
</dbReference>
<dbReference type="HAMAP" id="MF_00328">
    <property type="entry name" value="Guanylate_kinase"/>
    <property type="match status" value="1"/>
</dbReference>
<dbReference type="FunFam" id="3.40.50.300:FF:000855">
    <property type="entry name" value="Guanylate kinase"/>
    <property type="match status" value="1"/>
</dbReference>
<feature type="domain" description="Guanylate kinase-like" evidence="14">
    <location>
        <begin position="9"/>
        <end position="187"/>
    </location>
</feature>
<dbReference type="SUPFAM" id="SSF52540">
    <property type="entry name" value="P-loop containing nucleoside triphosphate hydrolases"/>
    <property type="match status" value="1"/>
</dbReference>
<dbReference type="PANTHER" id="PTHR23117">
    <property type="entry name" value="GUANYLATE KINASE-RELATED"/>
    <property type="match status" value="1"/>
</dbReference>
<dbReference type="InterPro" id="IPR020590">
    <property type="entry name" value="Guanylate_kinase_CS"/>
</dbReference>
<dbReference type="GO" id="GO:0005829">
    <property type="term" value="C:cytosol"/>
    <property type="evidence" value="ECO:0007669"/>
    <property type="project" value="TreeGrafter"/>
</dbReference>
<dbReference type="SMART" id="SM00072">
    <property type="entry name" value="GuKc"/>
    <property type="match status" value="1"/>
</dbReference>
<dbReference type="InterPro" id="IPR027417">
    <property type="entry name" value="P-loop_NTPase"/>
</dbReference>
<dbReference type="PANTHER" id="PTHR23117:SF13">
    <property type="entry name" value="GUANYLATE KINASE"/>
    <property type="match status" value="1"/>
</dbReference>
<dbReference type="AlphaFoldDB" id="A0A1I5WEQ2"/>
<organism evidence="15 16">
    <name type="scientific">Caldicoprobacter faecalis</name>
    <dbReference type="NCBI Taxonomy" id="937334"/>
    <lineage>
        <taxon>Bacteria</taxon>
        <taxon>Bacillati</taxon>
        <taxon>Bacillota</taxon>
        <taxon>Clostridia</taxon>
        <taxon>Caldicoprobacterales</taxon>
        <taxon>Caldicoprobacteraceae</taxon>
        <taxon>Caldicoprobacter</taxon>
    </lineage>
</organism>
<keyword evidence="16" id="KW-1185">Reference proteome</keyword>
<reference evidence="15 16" key="1">
    <citation type="submission" date="2016-10" db="EMBL/GenBank/DDBJ databases">
        <authorList>
            <person name="de Groot N.N."/>
        </authorList>
    </citation>
    <scope>NUCLEOTIDE SEQUENCE [LARGE SCALE GENOMIC DNA]</scope>
    <source>
        <strain evidence="15 16">DSM 20678</strain>
    </source>
</reference>
<protein>
    <recommendedName>
        <fullName evidence="5 13">Guanylate kinase</fullName>
        <ecNumber evidence="4 13">2.7.4.8</ecNumber>
    </recommendedName>
    <alternativeName>
        <fullName evidence="11 13">GMP kinase</fullName>
    </alternativeName>
</protein>
<evidence type="ECO:0000256" key="7">
    <source>
        <dbReference type="ARBA" id="ARBA00022679"/>
    </source>
</evidence>
<dbReference type="NCBIfam" id="TIGR03263">
    <property type="entry name" value="guanyl_kin"/>
    <property type="match status" value="1"/>
</dbReference>
<keyword evidence="6 13" id="KW-0963">Cytoplasm</keyword>
<evidence type="ECO:0000256" key="6">
    <source>
        <dbReference type="ARBA" id="ARBA00022490"/>
    </source>
</evidence>
<evidence type="ECO:0000256" key="3">
    <source>
        <dbReference type="ARBA" id="ARBA00005790"/>
    </source>
</evidence>
<keyword evidence="9 13" id="KW-0418">Kinase</keyword>
<evidence type="ECO:0000256" key="9">
    <source>
        <dbReference type="ARBA" id="ARBA00022777"/>
    </source>
</evidence>
<comment type="catalytic activity">
    <reaction evidence="12 13">
        <text>GMP + ATP = GDP + ADP</text>
        <dbReference type="Rhea" id="RHEA:20780"/>
        <dbReference type="ChEBI" id="CHEBI:30616"/>
        <dbReference type="ChEBI" id="CHEBI:58115"/>
        <dbReference type="ChEBI" id="CHEBI:58189"/>
        <dbReference type="ChEBI" id="CHEBI:456216"/>
        <dbReference type="EC" id="2.7.4.8"/>
    </reaction>
</comment>
<evidence type="ECO:0000256" key="11">
    <source>
        <dbReference type="ARBA" id="ARBA00030128"/>
    </source>
</evidence>
<dbReference type="FunFam" id="3.30.63.10:FF:000002">
    <property type="entry name" value="Guanylate kinase 1"/>
    <property type="match status" value="1"/>
</dbReference>
<keyword evidence="8 13" id="KW-0547">Nucleotide-binding</keyword>
<dbReference type="InterPro" id="IPR008145">
    <property type="entry name" value="GK/Ca_channel_bsu"/>
</dbReference>
<dbReference type="Gene3D" id="3.30.63.10">
    <property type="entry name" value="Guanylate Kinase phosphate binding domain"/>
    <property type="match status" value="1"/>
</dbReference>
<dbReference type="EC" id="2.7.4.8" evidence="4 13"/>
<dbReference type="GO" id="GO:0005524">
    <property type="term" value="F:ATP binding"/>
    <property type="evidence" value="ECO:0007669"/>
    <property type="project" value="UniProtKB-UniRule"/>
</dbReference>
<dbReference type="PROSITE" id="PS00856">
    <property type="entry name" value="GUANYLATE_KINASE_1"/>
    <property type="match status" value="1"/>
</dbReference>
<name>A0A1I5WEQ2_9FIRM</name>
<evidence type="ECO:0000313" key="15">
    <source>
        <dbReference type="EMBL" id="SFQ18230.1"/>
    </source>
</evidence>
<dbReference type="STRING" id="937334.SAMN05444406_11627"/>
<dbReference type="CDD" id="cd00071">
    <property type="entry name" value="GMPK"/>
    <property type="match status" value="1"/>
</dbReference>
<keyword evidence="10 13" id="KW-0067">ATP-binding</keyword>
<evidence type="ECO:0000256" key="5">
    <source>
        <dbReference type="ARBA" id="ARBA00016296"/>
    </source>
</evidence>
<evidence type="ECO:0000256" key="2">
    <source>
        <dbReference type="ARBA" id="ARBA00004496"/>
    </source>
</evidence>
<accession>A0A1I5WEQ2</accession>
<proteinExistence type="inferred from homology"/>
<gene>
    <name evidence="13" type="primary">gmk</name>
    <name evidence="15" type="ORF">SAMN05444406_11627</name>
</gene>
<evidence type="ECO:0000256" key="4">
    <source>
        <dbReference type="ARBA" id="ARBA00012961"/>
    </source>
</evidence>
<feature type="binding site" evidence="13">
    <location>
        <begin position="16"/>
        <end position="23"/>
    </location>
    <ligand>
        <name>ATP</name>
        <dbReference type="ChEBI" id="CHEBI:30616"/>
    </ligand>
</feature>
<dbReference type="Gene3D" id="3.40.50.300">
    <property type="entry name" value="P-loop containing nucleotide triphosphate hydrolases"/>
    <property type="match status" value="1"/>
</dbReference>
<comment type="subcellular location">
    <subcellularLocation>
        <location evidence="2 13">Cytoplasm</location>
    </subcellularLocation>
</comment>
<dbReference type="Proteomes" id="UP000198577">
    <property type="component" value="Unassembled WGS sequence"/>
</dbReference>
<comment type="function">
    <text evidence="1 13">Essential for recycling GMP and indirectly, cGMP.</text>
</comment>
<evidence type="ECO:0000256" key="8">
    <source>
        <dbReference type="ARBA" id="ARBA00022741"/>
    </source>
</evidence>